<evidence type="ECO:0000256" key="3">
    <source>
        <dbReference type="ARBA" id="ARBA00023015"/>
    </source>
</evidence>
<keyword evidence="4" id="KW-0804">Transcription</keyword>
<dbReference type="SUPFAM" id="SSF55785">
    <property type="entry name" value="PYP-like sensor domain (PAS domain)"/>
    <property type="match status" value="1"/>
</dbReference>
<dbReference type="InterPro" id="IPR003593">
    <property type="entry name" value="AAA+_ATPase"/>
</dbReference>
<dbReference type="SUPFAM" id="SSF46689">
    <property type="entry name" value="Homeodomain-like"/>
    <property type="match status" value="1"/>
</dbReference>
<gene>
    <name evidence="7" type="ORF">J2W36_005140</name>
</gene>
<dbReference type="InterPro" id="IPR027417">
    <property type="entry name" value="P-loop_NTPase"/>
</dbReference>
<dbReference type="InterPro" id="IPR035965">
    <property type="entry name" value="PAS-like_dom_sf"/>
</dbReference>
<evidence type="ECO:0000313" key="7">
    <source>
        <dbReference type="EMBL" id="MDP9902862.1"/>
    </source>
</evidence>
<evidence type="ECO:0000256" key="2">
    <source>
        <dbReference type="ARBA" id="ARBA00022840"/>
    </source>
</evidence>
<feature type="compositionally biased region" description="Basic and acidic residues" evidence="5">
    <location>
        <begin position="10"/>
        <end position="26"/>
    </location>
</feature>
<dbReference type="EMBL" id="JAUSRO010000022">
    <property type="protein sequence ID" value="MDP9902862.1"/>
    <property type="molecule type" value="Genomic_DNA"/>
</dbReference>
<dbReference type="InterPro" id="IPR002197">
    <property type="entry name" value="HTH_Fis"/>
</dbReference>
<dbReference type="InterPro" id="IPR025943">
    <property type="entry name" value="Sigma_54_int_dom_ATP-bd_2"/>
</dbReference>
<name>A0ABT9SER7_9BURK</name>
<evidence type="ECO:0000256" key="5">
    <source>
        <dbReference type="SAM" id="MobiDB-lite"/>
    </source>
</evidence>
<keyword evidence="8" id="KW-1185">Reference proteome</keyword>
<organism evidence="7 8">
    <name type="scientific">Variovorax ginsengisoli</name>
    <dbReference type="NCBI Taxonomy" id="363844"/>
    <lineage>
        <taxon>Bacteria</taxon>
        <taxon>Pseudomonadati</taxon>
        <taxon>Pseudomonadota</taxon>
        <taxon>Betaproteobacteria</taxon>
        <taxon>Burkholderiales</taxon>
        <taxon>Comamonadaceae</taxon>
        <taxon>Variovorax</taxon>
    </lineage>
</organism>
<feature type="domain" description="Sigma-54 factor interaction" evidence="6">
    <location>
        <begin position="222"/>
        <end position="452"/>
    </location>
</feature>
<dbReference type="InterPro" id="IPR058031">
    <property type="entry name" value="AAA_lid_NorR"/>
</dbReference>
<dbReference type="SUPFAM" id="SSF52540">
    <property type="entry name" value="P-loop containing nucleoside triphosphate hydrolases"/>
    <property type="match status" value="1"/>
</dbReference>
<dbReference type="Pfam" id="PF25601">
    <property type="entry name" value="AAA_lid_14"/>
    <property type="match status" value="1"/>
</dbReference>
<dbReference type="Gene3D" id="3.40.50.300">
    <property type="entry name" value="P-loop containing nucleotide triphosphate hydrolases"/>
    <property type="match status" value="1"/>
</dbReference>
<feature type="region of interest" description="Disordered" evidence="5">
    <location>
        <begin position="1"/>
        <end position="26"/>
    </location>
</feature>
<dbReference type="CDD" id="cd00009">
    <property type="entry name" value="AAA"/>
    <property type="match status" value="1"/>
</dbReference>
<dbReference type="PROSITE" id="PS50045">
    <property type="entry name" value="SIGMA54_INTERACT_4"/>
    <property type="match status" value="1"/>
</dbReference>
<reference evidence="7 8" key="1">
    <citation type="submission" date="2023-07" db="EMBL/GenBank/DDBJ databases">
        <title>Sorghum-associated microbial communities from plants grown in Nebraska, USA.</title>
        <authorList>
            <person name="Schachtman D."/>
        </authorList>
    </citation>
    <scope>NUCLEOTIDE SEQUENCE [LARGE SCALE GENOMIC DNA]</scope>
    <source>
        <strain evidence="7 8">DS1607</strain>
    </source>
</reference>
<sequence>MDNASDELEADRHSGTKVEERADRVDERKVSSGTKLCIGCTRNFSHTTAAKVTLLQRSTTALERWEITDMTLKSSQIAALFDTLAAHSEGIVLVDELTRIVWISDAYLPILPKLSINEASQLIGRKAQDVIPNTRLHEVVATGQPVMMDLMVSSAGTFLVSRIPLRDKRDRVTGAIGIVWLTDPIGSLRPLMSKFVAINHELKSRQLHSRNARNVQYTLDDYLGSSGVVRELKRKVKLFAQSGSAVLLLGETGTGKEILAQSIHEASSRRNGPFVAINVAAIPETLLEAELFGVAPGAYTGAEKNGRRGKLELANTGTLFLDEIGDMPLSIQVKLLRVLQERVLEPLGANKLVAIDVRLVSATSVDLQAKLRTGAFRADLYYRLSALPIHIPPIRERADDIPMLAEALLRQIAGADSSPQKKLTRDALTKLSRGTWPGNYRQLRNVLEYAVVMCEGSFIRPEHIEITWHEPASVSNSTRSGVGEYSSLETIGPLTEQTRAFERSIIRTTILAFNGDKNRAALALQISRASLYQKLKP</sequence>
<dbReference type="Pfam" id="PF02954">
    <property type="entry name" value="HTH_8"/>
    <property type="match status" value="1"/>
</dbReference>
<keyword evidence="3" id="KW-0805">Transcription regulation</keyword>
<evidence type="ECO:0000313" key="8">
    <source>
        <dbReference type="Proteomes" id="UP001226867"/>
    </source>
</evidence>
<dbReference type="Gene3D" id="3.30.450.20">
    <property type="entry name" value="PAS domain"/>
    <property type="match status" value="1"/>
</dbReference>
<dbReference type="RefSeq" id="WP_307692595.1">
    <property type="nucleotide sequence ID" value="NZ_JAUSRO010000022.1"/>
</dbReference>
<dbReference type="Gene3D" id="1.10.8.60">
    <property type="match status" value="1"/>
</dbReference>
<dbReference type="PANTHER" id="PTHR32071">
    <property type="entry name" value="TRANSCRIPTIONAL REGULATORY PROTEIN"/>
    <property type="match status" value="1"/>
</dbReference>
<protein>
    <submittedName>
        <fullName evidence="7">Transcriptional regulator with PAS, ATPase and Fis domain</fullName>
    </submittedName>
</protein>
<keyword evidence="2" id="KW-0067">ATP-binding</keyword>
<dbReference type="PROSITE" id="PS00676">
    <property type="entry name" value="SIGMA54_INTERACT_2"/>
    <property type="match status" value="1"/>
</dbReference>
<dbReference type="InterPro" id="IPR002078">
    <property type="entry name" value="Sigma_54_int"/>
</dbReference>
<comment type="caution">
    <text evidence="7">The sequence shown here is derived from an EMBL/GenBank/DDBJ whole genome shotgun (WGS) entry which is preliminary data.</text>
</comment>
<evidence type="ECO:0000256" key="1">
    <source>
        <dbReference type="ARBA" id="ARBA00022741"/>
    </source>
</evidence>
<dbReference type="SMART" id="SM00382">
    <property type="entry name" value="AAA"/>
    <property type="match status" value="1"/>
</dbReference>
<accession>A0ABT9SER7</accession>
<dbReference type="InterPro" id="IPR025662">
    <property type="entry name" value="Sigma_54_int_dom_ATP-bd_1"/>
</dbReference>
<dbReference type="PROSITE" id="PS00675">
    <property type="entry name" value="SIGMA54_INTERACT_1"/>
    <property type="match status" value="1"/>
</dbReference>
<proteinExistence type="predicted"/>
<dbReference type="InterPro" id="IPR009057">
    <property type="entry name" value="Homeodomain-like_sf"/>
</dbReference>
<dbReference type="Proteomes" id="UP001226867">
    <property type="component" value="Unassembled WGS sequence"/>
</dbReference>
<dbReference type="PANTHER" id="PTHR32071:SF99">
    <property type="entry name" value="TRANSCRIPTIONAL REGULATORY PROTEIN"/>
    <property type="match status" value="1"/>
</dbReference>
<evidence type="ECO:0000259" key="6">
    <source>
        <dbReference type="PROSITE" id="PS50045"/>
    </source>
</evidence>
<keyword evidence="1" id="KW-0547">Nucleotide-binding</keyword>
<dbReference type="Pfam" id="PF00158">
    <property type="entry name" value="Sigma54_activat"/>
    <property type="match status" value="1"/>
</dbReference>
<dbReference type="Gene3D" id="1.10.10.60">
    <property type="entry name" value="Homeodomain-like"/>
    <property type="match status" value="1"/>
</dbReference>
<evidence type="ECO:0000256" key="4">
    <source>
        <dbReference type="ARBA" id="ARBA00023163"/>
    </source>
</evidence>